<dbReference type="GO" id="GO:0005829">
    <property type="term" value="C:cytosol"/>
    <property type="evidence" value="ECO:0007669"/>
    <property type="project" value="TreeGrafter"/>
</dbReference>
<evidence type="ECO:0000313" key="2">
    <source>
        <dbReference type="EMBL" id="RUT06643.1"/>
    </source>
</evidence>
<dbReference type="InterPro" id="IPR002545">
    <property type="entry name" value="CheW-lke_dom"/>
</dbReference>
<dbReference type="OrthoDB" id="425983at2"/>
<evidence type="ECO:0000259" key="1">
    <source>
        <dbReference type="PROSITE" id="PS50851"/>
    </source>
</evidence>
<reference evidence="2" key="1">
    <citation type="submission" date="2018-12" db="EMBL/GenBank/DDBJ databases">
        <authorList>
            <person name="Will S."/>
            <person name="Neumann-Schaal M."/>
            <person name="Henke P."/>
        </authorList>
    </citation>
    <scope>NUCLEOTIDE SEQUENCE</scope>
    <source>
        <strain evidence="2">PCC 7102</strain>
    </source>
</reference>
<dbReference type="Gene3D" id="2.40.50.180">
    <property type="entry name" value="CheA-289, Domain 4"/>
    <property type="match status" value="1"/>
</dbReference>
<dbReference type="GO" id="GO:0007165">
    <property type="term" value="P:signal transduction"/>
    <property type="evidence" value="ECO:0007669"/>
    <property type="project" value="InterPro"/>
</dbReference>
<name>A0A3S1J2R1_9CYAN</name>
<comment type="caution">
    <text evidence="2">The sequence shown here is derived from an EMBL/GenBank/DDBJ whole genome shotgun (WGS) entry which is preliminary data.</text>
</comment>
<dbReference type="PANTHER" id="PTHR22617">
    <property type="entry name" value="CHEMOTAXIS SENSOR HISTIDINE KINASE-RELATED"/>
    <property type="match status" value="1"/>
</dbReference>
<dbReference type="GO" id="GO:0006935">
    <property type="term" value="P:chemotaxis"/>
    <property type="evidence" value="ECO:0007669"/>
    <property type="project" value="InterPro"/>
</dbReference>
<dbReference type="RefSeq" id="WP_127081429.1">
    <property type="nucleotide sequence ID" value="NZ_RSCL01000006.1"/>
</dbReference>
<reference evidence="2" key="2">
    <citation type="journal article" date="2019" name="Genome Biol. Evol.">
        <title>Day and night: Metabolic profiles and evolutionary relationships of six axenic non-marine cyanobacteria.</title>
        <authorList>
            <person name="Will S.E."/>
            <person name="Henke P."/>
            <person name="Boedeker C."/>
            <person name="Huang S."/>
            <person name="Brinkmann H."/>
            <person name="Rohde M."/>
            <person name="Jarek M."/>
            <person name="Friedl T."/>
            <person name="Seufert S."/>
            <person name="Schumacher M."/>
            <person name="Overmann J."/>
            <person name="Neumann-Schaal M."/>
            <person name="Petersen J."/>
        </authorList>
    </citation>
    <scope>NUCLEOTIDE SEQUENCE [LARGE SCALE GENOMIC DNA]</scope>
    <source>
        <strain evidence="2">PCC 7102</strain>
    </source>
</reference>
<dbReference type="InterPro" id="IPR039315">
    <property type="entry name" value="CheW"/>
</dbReference>
<sequence>MLPSLDSLLKTANTQSLFDIPLEDNRRRLLSFPIGKYGNSVIALEQITEILRVNLDEILGVPEIPSSVLGAYNWRGEMLWLIDLEQMIGGASLYEQVPLSKQPIAIVIQLDNYCFAIVVKSVNEVELHDTTQIIPAKPGSFSTQLLPFITGYLPNGSTVFNPKAVVQFYV</sequence>
<dbReference type="Pfam" id="PF01584">
    <property type="entry name" value="CheW"/>
    <property type="match status" value="1"/>
</dbReference>
<gene>
    <name evidence="2" type="ORF">DSM106972_029000</name>
</gene>
<protein>
    <recommendedName>
        <fullName evidence="1">CheW-like domain-containing protein</fullName>
    </recommendedName>
</protein>
<dbReference type="PROSITE" id="PS50851">
    <property type="entry name" value="CHEW"/>
    <property type="match status" value="1"/>
</dbReference>
<dbReference type="SMART" id="SM00260">
    <property type="entry name" value="CheW"/>
    <property type="match status" value="1"/>
</dbReference>
<organism evidence="2 3">
    <name type="scientific">Dulcicalothrix desertica PCC 7102</name>
    <dbReference type="NCBI Taxonomy" id="232991"/>
    <lineage>
        <taxon>Bacteria</taxon>
        <taxon>Bacillati</taxon>
        <taxon>Cyanobacteriota</taxon>
        <taxon>Cyanophyceae</taxon>
        <taxon>Nostocales</taxon>
        <taxon>Calotrichaceae</taxon>
        <taxon>Dulcicalothrix</taxon>
    </lineage>
</organism>
<dbReference type="Proteomes" id="UP000271624">
    <property type="component" value="Unassembled WGS sequence"/>
</dbReference>
<dbReference type="EMBL" id="RSCL01000006">
    <property type="protein sequence ID" value="RUT06643.1"/>
    <property type="molecule type" value="Genomic_DNA"/>
</dbReference>
<evidence type="ECO:0000313" key="3">
    <source>
        <dbReference type="Proteomes" id="UP000271624"/>
    </source>
</evidence>
<dbReference type="SUPFAM" id="SSF50341">
    <property type="entry name" value="CheW-like"/>
    <property type="match status" value="1"/>
</dbReference>
<dbReference type="PANTHER" id="PTHR22617:SF23">
    <property type="entry name" value="CHEMOTAXIS PROTEIN CHEW"/>
    <property type="match status" value="1"/>
</dbReference>
<accession>A0A3S1J2R1</accession>
<proteinExistence type="predicted"/>
<keyword evidence="3" id="KW-1185">Reference proteome</keyword>
<dbReference type="InterPro" id="IPR036061">
    <property type="entry name" value="CheW-like_dom_sf"/>
</dbReference>
<dbReference type="AlphaFoldDB" id="A0A3S1J2R1"/>
<feature type="domain" description="CheW-like" evidence="1">
    <location>
        <begin position="26"/>
        <end position="170"/>
    </location>
</feature>